<evidence type="ECO:0000256" key="5">
    <source>
        <dbReference type="PROSITE-ProRule" id="PRU00134"/>
    </source>
</evidence>
<sequence length="529" mass="57979">MLVPGDLGFPGFVFVFLFFVGPIFGFAVRLKWRKAVGRRREVMQLMAMASEEAARAELEAAAELGAVAVARQTQCALCYCPTTTRCSRCKAVHYCSGKCQIVHWRQGHKDECHPPQFNDLRSNSRMKPACNMEESLHVNQLESEGKLRATSTEILNEEKVFASSKPKVEEPQFHNIAVKEHDINRLEETDFPCSEFISSDASVGSSHLNTSKQTIQSSNAVDISCSANPAGSGVNIVHHCIVSGPPKGNKDFLDGAPDSAVSKDKCDTSPVNACSPSHVCEDAKSGNKVLASSTPSLHFSFGRLKHAVPNSCSRYDEPISTISGNTSTLISNEKVSYDASFSEKTLTNATSDYNFQSLNTEKSAYLGDGSGSSQPLKPKRTRSLSCTDFDHNKVSVSGEHSDLPIKSSVVEGAHKVPPASLEIENSVPYASNSGKTSVRNVVQQFKAYKLSKHCSPGLTDISNRYNHKMLFPYEVFIKLYNWNKVDLHPCGLLNCGNSCYANVVLQCLAFTRPLTSYLLQRLHNKTCKS</sequence>
<dbReference type="FunFam" id="6.10.140.2220:FF:000006">
    <property type="entry name" value="Ubiquitin carboxyl-terminal hydrolase 15"/>
    <property type="match status" value="1"/>
</dbReference>
<keyword evidence="6" id="KW-0472">Membrane</keyword>
<dbReference type="Proteomes" id="UP001417504">
    <property type="component" value="Unassembled WGS sequence"/>
</dbReference>
<evidence type="ECO:0000313" key="10">
    <source>
        <dbReference type="Proteomes" id="UP001417504"/>
    </source>
</evidence>
<evidence type="ECO:0000256" key="6">
    <source>
        <dbReference type="SAM" id="Phobius"/>
    </source>
</evidence>
<dbReference type="GO" id="GO:0008270">
    <property type="term" value="F:zinc ion binding"/>
    <property type="evidence" value="ECO:0007669"/>
    <property type="project" value="UniProtKB-KW"/>
</dbReference>
<gene>
    <name evidence="9" type="ORF">Sjap_022191</name>
</gene>
<dbReference type="PROSITE" id="PS50865">
    <property type="entry name" value="ZF_MYND_2"/>
    <property type="match status" value="1"/>
</dbReference>
<keyword evidence="4" id="KW-0862">Zinc</keyword>
<dbReference type="EMBL" id="JBBNAE010000009">
    <property type="protein sequence ID" value="KAK9096694.1"/>
    <property type="molecule type" value="Genomic_DNA"/>
</dbReference>
<dbReference type="InterPro" id="IPR038765">
    <property type="entry name" value="Papain-like_cys_pep_sf"/>
</dbReference>
<dbReference type="Gene3D" id="6.10.140.2220">
    <property type="match status" value="1"/>
</dbReference>
<feature type="transmembrane region" description="Helical" evidence="6">
    <location>
        <begin position="12"/>
        <end position="30"/>
    </location>
</feature>
<keyword evidence="2" id="KW-0479">Metal-binding</keyword>
<name>A0AAP0ENU5_9MAGN</name>
<evidence type="ECO:0000259" key="7">
    <source>
        <dbReference type="PROSITE" id="PS50235"/>
    </source>
</evidence>
<organism evidence="9 10">
    <name type="scientific">Stephania japonica</name>
    <dbReference type="NCBI Taxonomy" id="461633"/>
    <lineage>
        <taxon>Eukaryota</taxon>
        <taxon>Viridiplantae</taxon>
        <taxon>Streptophyta</taxon>
        <taxon>Embryophyta</taxon>
        <taxon>Tracheophyta</taxon>
        <taxon>Spermatophyta</taxon>
        <taxon>Magnoliopsida</taxon>
        <taxon>Ranunculales</taxon>
        <taxon>Menispermaceae</taxon>
        <taxon>Menispermoideae</taxon>
        <taxon>Cissampelideae</taxon>
        <taxon>Stephania</taxon>
    </lineage>
</organism>
<dbReference type="GO" id="GO:0016579">
    <property type="term" value="P:protein deubiquitination"/>
    <property type="evidence" value="ECO:0007669"/>
    <property type="project" value="InterPro"/>
</dbReference>
<comment type="caution">
    <text evidence="9">The sequence shown here is derived from an EMBL/GenBank/DDBJ whole genome shotgun (WGS) entry which is preliminary data.</text>
</comment>
<keyword evidence="6" id="KW-0812">Transmembrane</keyword>
<proteinExistence type="inferred from homology"/>
<dbReference type="Gene3D" id="3.90.70.10">
    <property type="entry name" value="Cysteine proteinases"/>
    <property type="match status" value="1"/>
</dbReference>
<feature type="domain" description="MYND-type" evidence="8">
    <location>
        <begin position="75"/>
        <end position="112"/>
    </location>
</feature>
<dbReference type="PROSITE" id="PS00972">
    <property type="entry name" value="USP_1"/>
    <property type="match status" value="1"/>
</dbReference>
<dbReference type="GO" id="GO:0004843">
    <property type="term" value="F:cysteine-type deubiquitinase activity"/>
    <property type="evidence" value="ECO:0007669"/>
    <property type="project" value="InterPro"/>
</dbReference>
<protein>
    <submittedName>
        <fullName evidence="9">Uncharacterized protein</fullName>
    </submittedName>
</protein>
<evidence type="ECO:0000259" key="8">
    <source>
        <dbReference type="PROSITE" id="PS50865"/>
    </source>
</evidence>
<dbReference type="SUPFAM" id="SSF144232">
    <property type="entry name" value="HIT/MYND zinc finger-like"/>
    <property type="match status" value="1"/>
</dbReference>
<dbReference type="Pfam" id="PF00443">
    <property type="entry name" value="UCH"/>
    <property type="match status" value="1"/>
</dbReference>
<dbReference type="Pfam" id="PF01753">
    <property type="entry name" value="zf-MYND"/>
    <property type="match status" value="1"/>
</dbReference>
<dbReference type="PROSITE" id="PS50235">
    <property type="entry name" value="USP_3"/>
    <property type="match status" value="1"/>
</dbReference>
<evidence type="ECO:0000256" key="3">
    <source>
        <dbReference type="ARBA" id="ARBA00022771"/>
    </source>
</evidence>
<keyword evidence="6" id="KW-1133">Transmembrane helix</keyword>
<dbReference type="InterPro" id="IPR028889">
    <property type="entry name" value="USP"/>
</dbReference>
<dbReference type="InterPro" id="IPR002893">
    <property type="entry name" value="Znf_MYND"/>
</dbReference>
<evidence type="ECO:0000256" key="4">
    <source>
        <dbReference type="ARBA" id="ARBA00022833"/>
    </source>
</evidence>
<evidence type="ECO:0000256" key="1">
    <source>
        <dbReference type="ARBA" id="ARBA00009085"/>
    </source>
</evidence>
<dbReference type="InterPro" id="IPR018200">
    <property type="entry name" value="USP_CS"/>
</dbReference>
<evidence type="ECO:0000313" key="9">
    <source>
        <dbReference type="EMBL" id="KAK9096694.1"/>
    </source>
</evidence>
<dbReference type="AlphaFoldDB" id="A0AAP0ENU5"/>
<accession>A0AAP0ENU5</accession>
<feature type="domain" description="USP" evidence="7">
    <location>
        <begin position="490"/>
        <end position="529"/>
    </location>
</feature>
<reference evidence="9 10" key="1">
    <citation type="submission" date="2024-01" db="EMBL/GenBank/DDBJ databases">
        <title>Genome assemblies of Stephania.</title>
        <authorList>
            <person name="Yang L."/>
        </authorList>
    </citation>
    <scope>NUCLEOTIDE SEQUENCE [LARGE SCALE GENOMIC DNA]</scope>
    <source>
        <strain evidence="9">QJT</strain>
        <tissue evidence="9">Leaf</tissue>
    </source>
</reference>
<dbReference type="InterPro" id="IPR001394">
    <property type="entry name" value="Peptidase_C19_UCH"/>
</dbReference>
<dbReference type="SUPFAM" id="SSF54001">
    <property type="entry name" value="Cysteine proteinases"/>
    <property type="match status" value="1"/>
</dbReference>
<keyword evidence="3 5" id="KW-0863">Zinc-finger</keyword>
<evidence type="ECO:0000256" key="2">
    <source>
        <dbReference type="ARBA" id="ARBA00022723"/>
    </source>
</evidence>
<dbReference type="PROSITE" id="PS01360">
    <property type="entry name" value="ZF_MYND_1"/>
    <property type="match status" value="1"/>
</dbReference>
<keyword evidence="10" id="KW-1185">Reference proteome</keyword>
<comment type="similarity">
    <text evidence="1">Belongs to the peptidase C19 family.</text>
</comment>